<dbReference type="Proteomes" id="UP000035642">
    <property type="component" value="Unassembled WGS sequence"/>
</dbReference>
<organism evidence="1 2">
    <name type="scientific">Angiostrongylus cantonensis</name>
    <name type="common">Rat lungworm</name>
    <dbReference type="NCBI Taxonomy" id="6313"/>
    <lineage>
        <taxon>Eukaryota</taxon>
        <taxon>Metazoa</taxon>
        <taxon>Ecdysozoa</taxon>
        <taxon>Nematoda</taxon>
        <taxon>Chromadorea</taxon>
        <taxon>Rhabditida</taxon>
        <taxon>Rhabditina</taxon>
        <taxon>Rhabditomorpha</taxon>
        <taxon>Strongyloidea</taxon>
        <taxon>Metastrongylidae</taxon>
        <taxon>Angiostrongylus</taxon>
    </lineage>
</organism>
<protein>
    <submittedName>
        <fullName evidence="2">PCRF domain-containing protein</fullName>
    </submittedName>
</protein>
<dbReference type="AlphaFoldDB" id="A0A0K0DM25"/>
<evidence type="ECO:0000313" key="1">
    <source>
        <dbReference type="Proteomes" id="UP000035642"/>
    </source>
</evidence>
<evidence type="ECO:0000313" key="2">
    <source>
        <dbReference type="WBParaSite" id="ACAC_0001270401-mRNA-1"/>
    </source>
</evidence>
<dbReference type="STRING" id="6313.A0A0K0DM25"/>
<name>A0A0K0DM25_ANGCA</name>
<accession>A0A0K0DM25</accession>
<proteinExistence type="predicted"/>
<sequence length="85" mass="9749">MMDTAMIRDSDKSALQQGLSDALQMLKGTPLFEEGVEDYLEVLDAVEKLDIQLKKDSDVLGKMCEMLPSRMDSRMEDLVRQYEEM</sequence>
<reference evidence="1" key="1">
    <citation type="submission" date="2012-09" db="EMBL/GenBank/DDBJ databases">
        <authorList>
            <person name="Martin A.A."/>
        </authorList>
    </citation>
    <scope>NUCLEOTIDE SEQUENCE</scope>
</reference>
<keyword evidence="1" id="KW-1185">Reference proteome</keyword>
<reference evidence="2" key="2">
    <citation type="submission" date="2017-02" db="UniProtKB">
        <authorList>
            <consortium name="WormBaseParasite"/>
        </authorList>
    </citation>
    <scope>IDENTIFICATION</scope>
</reference>
<dbReference type="WBParaSite" id="ACAC_0001270401-mRNA-1">
    <property type="protein sequence ID" value="ACAC_0001270401-mRNA-1"/>
    <property type="gene ID" value="ACAC_0001270401"/>
</dbReference>